<dbReference type="Pfam" id="PF13396">
    <property type="entry name" value="PLDc_N"/>
    <property type="match status" value="1"/>
</dbReference>
<reference evidence="9 10" key="1">
    <citation type="submission" date="2020-08" db="EMBL/GenBank/DDBJ databases">
        <title>A Genomic Blueprint of the Chicken Gut Microbiome.</title>
        <authorList>
            <person name="Gilroy R."/>
            <person name="Ravi A."/>
            <person name="Getino M."/>
            <person name="Pursley I."/>
            <person name="Horton D.L."/>
            <person name="Alikhan N.-F."/>
            <person name="Baker D."/>
            <person name="Gharbi K."/>
            <person name="Hall N."/>
            <person name="Watson M."/>
            <person name="Adriaenssens E.M."/>
            <person name="Foster-Nyarko E."/>
            <person name="Jarju S."/>
            <person name="Secka A."/>
            <person name="Antonio M."/>
            <person name="Oren A."/>
            <person name="Chaudhuri R."/>
            <person name="La Ragione R.M."/>
            <person name="Hildebrand F."/>
            <person name="Pallen M.J."/>
        </authorList>
    </citation>
    <scope>NUCLEOTIDE SEQUENCE [LARGE SCALE GENOMIC DNA]</scope>
    <source>
        <strain evidence="9 10">Sa3CUA2</strain>
    </source>
</reference>
<comment type="subcellular location">
    <subcellularLocation>
        <location evidence="1">Cell membrane</location>
        <topology evidence="1">Multi-pass membrane protein</topology>
    </subcellularLocation>
</comment>
<feature type="domain" description="Cardiolipin synthase N-terminal" evidence="8">
    <location>
        <begin position="13"/>
        <end position="57"/>
    </location>
</feature>
<gene>
    <name evidence="9" type="ORF">H9657_17405</name>
</gene>
<sequence>MLRYLPLVLVVAFVVYCVFDVLGSDARVRRGLPVPLWLLLVVLVPVAGGVVWLVVSRGTPHTGSAGPRGGGPVAPDDDPEFLFRLDQERRRRERQDGAADPGPHDDHVDGTGPAGTTDGTPSA</sequence>
<evidence type="ECO:0000313" key="10">
    <source>
        <dbReference type="Proteomes" id="UP000604241"/>
    </source>
</evidence>
<feature type="compositionally biased region" description="Low complexity" evidence="6">
    <location>
        <begin position="110"/>
        <end position="123"/>
    </location>
</feature>
<keyword evidence="5 7" id="KW-0472">Membrane</keyword>
<evidence type="ECO:0000256" key="7">
    <source>
        <dbReference type="SAM" id="Phobius"/>
    </source>
</evidence>
<feature type="transmembrane region" description="Helical" evidence="7">
    <location>
        <begin position="6"/>
        <end position="22"/>
    </location>
</feature>
<feature type="transmembrane region" description="Helical" evidence="7">
    <location>
        <begin position="34"/>
        <end position="55"/>
    </location>
</feature>
<evidence type="ECO:0000256" key="3">
    <source>
        <dbReference type="ARBA" id="ARBA00022692"/>
    </source>
</evidence>
<organism evidence="9 10">
    <name type="scientific">Cellulomonas avistercoris</name>
    <dbReference type="NCBI Taxonomy" id="2762242"/>
    <lineage>
        <taxon>Bacteria</taxon>
        <taxon>Bacillati</taxon>
        <taxon>Actinomycetota</taxon>
        <taxon>Actinomycetes</taxon>
        <taxon>Micrococcales</taxon>
        <taxon>Cellulomonadaceae</taxon>
        <taxon>Cellulomonas</taxon>
    </lineage>
</organism>
<evidence type="ECO:0000256" key="1">
    <source>
        <dbReference type="ARBA" id="ARBA00004651"/>
    </source>
</evidence>
<protein>
    <submittedName>
        <fullName evidence="9">PLDc N-terminal domain-containing protein</fullName>
    </submittedName>
</protein>
<keyword evidence="4 7" id="KW-1133">Transmembrane helix</keyword>
<evidence type="ECO:0000313" key="9">
    <source>
        <dbReference type="EMBL" id="MBD7920051.1"/>
    </source>
</evidence>
<feature type="compositionally biased region" description="Basic and acidic residues" evidence="6">
    <location>
        <begin position="81"/>
        <end position="109"/>
    </location>
</feature>
<proteinExistence type="predicted"/>
<evidence type="ECO:0000256" key="5">
    <source>
        <dbReference type="ARBA" id="ARBA00023136"/>
    </source>
</evidence>
<keyword evidence="10" id="KW-1185">Reference proteome</keyword>
<keyword evidence="2" id="KW-1003">Cell membrane</keyword>
<evidence type="ECO:0000256" key="2">
    <source>
        <dbReference type="ARBA" id="ARBA00022475"/>
    </source>
</evidence>
<evidence type="ECO:0000256" key="6">
    <source>
        <dbReference type="SAM" id="MobiDB-lite"/>
    </source>
</evidence>
<dbReference type="InterPro" id="IPR027379">
    <property type="entry name" value="CLS_N"/>
</dbReference>
<name>A0ABR8QI06_9CELL</name>
<dbReference type="EMBL" id="JACSQV010000019">
    <property type="protein sequence ID" value="MBD7920051.1"/>
    <property type="molecule type" value="Genomic_DNA"/>
</dbReference>
<dbReference type="RefSeq" id="WP_191784691.1">
    <property type="nucleotide sequence ID" value="NZ_JACSQV010000019.1"/>
</dbReference>
<feature type="region of interest" description="Disordered" evidence="6">
    <location>
        <begin position="60"/>
        <end position="123"/>
    </location>
</feature>
<evidence type="ECO:0000259" key="8">
    <source>
        <dbReference type="Pfam" id="PF13396"/>
    </source>
</evidence>
<evidence type="ECO:0000256" key="4">
    <source>
        <dbReference type="ARBA" id="ARBA00022989"/>
    </source>
</evidence>
<keyword evidence="3 7" id="KW-0812">Transmembrane</keyword>
<comment type="caution">
    <text evidence="9">The sequence shown here is derived from an EMBL/GenBank/DDBJ whole genome shotgun (WGS) entry which is preliminary data.</text>
</comment>
<accession>A0ABR8QI06</accession>
<dbReference type="Proteomes" id="UP000604241">
    <property type="component" value="Unassembled WGS sequence"/>
</dbReference>